<reference evidence="1 2" key="1">
    <citation type="submission" date="2018-07" db="EMBL/GenBank/DDBJ databases">
        <title>New species, Clostridium PI-S10-A1B.</title>
        <authorList>
            <person name="Krishna G."/>
            <person name="Summeta K."/>
            <person name="Shikha S."/>
            <person name="Prabhu P.B."/>
            <person name="Suresh K."/>
        </authorList>
    </citation>
    <scope>NUCLEOTIDE SEQUENCE [LARGE SCALE GENOMIC DNA]</scope>
    <source>
        <strain evidence="1 2">PI-S10-A1B</strain>
    </source>
</reference>
<proteinExistence type="predicted"/>
<sequence length="360" mass="40888">MNLDFHYYGTYCAARIAEFSHEQAGKIAWAAQTVDECTEDYLNAAKIPAENQVITCETNTENLKDNIYDLSAFNSETLLKLRKIWMPFHFLPGNLDNHLNIKDPVLKNQRNYPDLQCICTHNSTMVSKIISDTINKFAYANPLSDKILYLTGIRMHVLADTFAHEFFAGTPSYFINDVGNSGFKILKKDTSLSDYVSTPAGVSNYSVFYLGHGRLGHLPDDGSMSYEYHPHWSMEGYRVIRCNAEIFAQAFYEMIDALKCIRKHASFEPADTYLDGENALFQELKNPIKWGNLKNVLKSKTGDEACRAWCQYMKKMDFPDLQNYNKKQASPTAINDFLDAARAHQDMVCAELQAANIPAI</sequence>
<evidence type="ECO:0000313" key="1">
    <source>
        <dbReference type="EMBL" id="RFZ79061.1"/>
    </source>
</evidence>
<dbReference type="EMBL" id="QOHO01000028">
    <property type="protein sequence ID" value="RFZ79061.1"/>
    <property type="molecule type" value="Genomic_DNA"/>
</dbReference>
<gene>
    <name evidence="1" type="ORF">DS742_09970</name>
</gene>
<name>A0A3E2NDV2_9FIRM</name>
<dbReference type="Pfam" id="PF20551">
    <property type="entry name" value="DUF6765"/>
    <property type="match status" value="1"/>
</dbReference>
<protein>
    <submittedName>
        <fullName evidence="1">Uncharacterized protein</fullName>
    </submittedName>
</protein>
<organism evidence="1 2">
    <name type="scientific">Lacrimispora amygdalina</name>
    <dbReference type="NCBI Taxonomy" id="253257"/>
    <lineage>
        <taxon>Bacteria</taxon>
        <taxon>Bacillati</taxon>
        <taxon>Bacillota</taxon>
        <taxon>Clostridia</taxon>
        <taxon>Lachnospirales</taxon>
        <taxon>Lachnospiraceae</taxon>
        <taxon>Lacrimispora</taxon>
    </lineage>
</organism>
<dbReference type="InterPro" id="IPR046653">
    <property type="entry name" value="DUF6765"/>
</dbReference>
<dbReference type="Proteomes" id="UP000260680">
    <property type="component" value="Unassembled WGS sequence"/>
</dbReference>
<comment type="caution">
    <text evidence="1">The sequence shown here is derived from an EMBL/GenBank/DDBJ whole genome shotgun (WGS) entry which is preliminary data.</text>
</comment>
<dbReference type="AlphaFoldDB" id="A0A3E2NDV2"/>
<evidence type="ECO:0000313" key="2">
    <source>
        <dbReference type="Proteomes" id="UP000260680"/>
    </source>
</evidence>
<dbReference type="RefSeq" id="WP_117416859.1">
    <property type="nucleotide sequence ID" value="NZ_QOHO01000028.1"/>
</dbReference>
<accession>A0A3E2NDV2</accession>
<dbReference type="OrthoDB" id="569000at2"/>